<keyword evidence="2" id="KW-0472">Membrane</keyword>
<feature type="non-terminal residue" evidence="3">
    <location>
        <position position="347"/>
    </location>
</feature>
<evidence type="ECO:0000313" key="3">
    <source>
        <dbReference type="EMBL" id="KAJ8304165.1"/>
    </source>
</evidence>
<keyword evidence="2" id="KW-1133">Transmembrane helix</keyword>
<feature type="region of interest" description="Disordered" evidence="1">
    <location>
        <begin position="20"/>
        <end position="42"/>
    </location>
</feature>
<reference evidence="3 4" key="1">
    <citation type="submission" date="2022-12" db="EMBL/GenBank/DDBJ databases">
        <title>Chromosome-level genome of Tegillarca granosa.</title>
        <authorList>
            <person name="Kim J."/>
        </authorList>
    </citation>
    <scope>NUCLEOTIDE SEQUENCE [LARGE SCALE GENOMIC DNA]</scope>
    <source>
        <strain evidence="3">Teg-2019</strain>
        <tissue evidence="3">Adductor muscle</tissue>
    </source>
</reference>
<organism evidence="3 4">
    <name type="scientific">Tegillarca granosa</name>
    <name type="common">Malaysian cockle</name>
    <name type="synonym">Anadara granosa</name>
    <dbReference type="NCBI Taxonomy" id="220873"/>
    <lineage>
        <taxon>Eukaryota</taxon>
        <taxon>Metazoa</taxon>
        <taxon>Spiralia</taxon>
        <taxon>Lophotrochozoa</taxon>
        <taxon>Mollusca</taxon>
        <taxon>Bivalvia</taxon>
        <taxon>Autobranchia</taxon>
        <taxon>Pteriomorphia</taxon>
        <taxon>Arcoida</taxon>
        <taxon>Arcoidea</taxon>
        <taxon>Arcidae</taxon>
        <taxon>Tegillarca</taxon>
    </lineage>
</organism>
<feature type="transmembrane region" description="Helical" evidence="2">
    <location>
        <begin position="48"/>
        <end position="65"/>
    </location>
</feature>
<protein>
    <recommendedName>
        <fullName evidence="5">AB hydrolase-1 domain-containing protein</fullName>
    </recommendedName>
</protein>
<keyword evidence="2" id="KW-0812">Transmembrane</keyword>
<gene>
    <name evidence="3" type="ORF">KUTeg_017748</name>
</gene>
<sequence length="347" mass="39350">MKRRTLAKPPSRLADQNLNGIEERNEGKVSANASTSKNDSKKGGCKRLITLCQVLILIIIAPPFLNYASIQREITALKPENGELYDIGWGQKMYMKCEGHGPPTVIFEAPAGMTSDVWTFVVPKIAKHARVCVYDRAGLGFSDRPYENYTDKDGSESKSNQRNKWLPFTLERYGNLIPSFQSLQLGAALGITRLALLIGLLQQPMSGIKDIPEDIKHLLCHPKHLSSVVDEHHFINESFSQLKTVRMLKALPQNISVTVISGNYYDEQIPSYLNKAWAKSERNLITKYYPTANHIFINNADRHMIYRNPSAIIETINRIIRQWKNKLKSSKPCKILLRQEINTTTTQ</sequence>
<proteinExistence type="predicted"/>
<dbReference type="Proteomes" id="UP001217089">
    <property type="component" value="Unassembled WGS sequence"/>
</dbReference>
<evidence type="ECO:0000256" key="2">
    <source>
        <dbReference type="SAM" id="Phobius"/>
    </source>
</evidence>
<dbReference type="Gene3D" id="3.40.50.1820">
    <property type="entry name" value="alpha/beta hydrolase"/>
    <property type="match status" value="1"/>
</dbReference>
<evidence type="ECO:0000313" key="4">
    <source>
        <dbReference type="Proteomes" id="UP001217089"/>
    </source>
</evidence>
<evidence type="ECO:0008006" key="5">
    <source>
        <dbReference type="Google" id="ProtNLM"/>
    </source>
</evidence>
<accession>A0ABQ9EKU4</accession>
<keyword evidence="4" id="KW-1185">Reference proteome</keyword>
<dbReference type="InterPro" id="IPR029058">
    <property type="entry name" value="AB_hydrolase_fold"/>
</dbReference>
<evidence type="ECO:0000256" key="1">
    <source>
        <dbReference type="SAM" id="MobiDB-lite"/>
    </source>
</evidence>
<name>A0ABQ9EKU4_TEGGR</name>
<dbReference type="EMBL" id="JARBDR010000903">
    <property type="protein sequence ID" value="KAJ8304165.1"/>
    <property type="molecule type" value="Genomic_DNA"/>
</dbReference>
<dbReference type="SUPFAM" id="SSF53474">
    <property type="entry name" value="alpha/beta-Hydrolases"/>
    <property type="match status" value="2"/>
</dbReference>
<comment type="caution">
    <text evidence="3">The sequence shown here is derived from an EMBL/GenBank/DDBJ whole genome shotgun (WGS) entry which is preliminary data.</text>
</comment>